<evidence type="ECO:0000313" key="3">
    <source>
        <dbReference type="Proteomes" id="UP001201273"/>
    </source>
</evidence>
<dbReference type="InterPro" id="IPR036116">
    <property type="entry name" value="FN3_sf"/>
</dbReference>
<dbReference type="PANTHER" id="PTHR36251:SF2">
    <property type="entry name" value="GIFSY-2 PROPHAGE HOST SPECIFICITY PROTEIN J, PHAGE LAMBDA"/>
    <property type="match status" value="1"/>
</dbReference>
<dbReference type="EMBL" id="JAIMJA010000035">
    <property type="protein sequence ID" value="MCE2597194.1"/>
    <property type="molecule type" value="Genomic_DNA"/>
</dbReference>
<dbReference type="InterPro" id="IPR057587">
    <property type="entry name" value="GpJ_Ig_second"/>
</dbReference>
<feature type="domain" description="Tip attachment protein J second Ig-like" evidence="1">
    <location>
        <begin position="560"/>
        <end position="654"/>
    </location>
</feature>
<accession>A0ABS8WDS4</accession>
<sequence length="1210" mass="129201">MAFLAIPIVALGGITVGSAIAIGVAVAASGYSVYAAKKMSFDTGAGVTERKQVFRAAAAPIQIIYGQAQVAGPLIYAEEHGEPDEYGNGEQLHMIVPLAGHACSDVTELYLNDIALTADSARAAEKGCDRAFIGDKAEVYIYLGNHASVPTAGGLPSWQSEMIGHDICFAHVVLTSDREVWSAGVPNVKATVKGKAVYDPRDQQTRWSENAALIKLDYTRYFVGATDDEIDWSSFITAANECDEQLEGERRYRIGAAFDATATPKTVMAKMDAACAGNLIWSEGRYVCRVGAYYGPAPITLTQDDVIGDPDIAAGPDLSERFNTVTGTFVDQLQNFAEVDFPAVSIAEYVTDDGEEIARDLDLTFCPSSKQAQRVAAIHSKLNRRGIRCSLSVSYRAFKCRPGTVIALDLPALGWAGKEFRVLDWSFSLTQAITLELAEELQSNYLNYVTVEQTADTARTQLKGPNEITAPQNPRFVEFAGSDLANGMVRWDVVPGALLYHIEIYQDGAITDVVQSRINQWRVTNMAAGSYSIKIYAENSWQVRSPATTLALLLTLPGVPAGVTVDATNFALTLSPYQTGQTGLGTEYDVFWSKTNNRTQAKYLGRGRVVSHVGLSPNTTFYYWVSAVNRYGQSAEFAFNAKTLLNPSDLLDVLEGAISSVHLNSETQALLNSMGRDLPNMLASAQGELTALGEQILDNAARVIEQQTETIGDKAALAIFQREVAVNVDDAVASAQEYTRSAIGYCVDSEGNPVDENSAESCVLAGYEWVKAPLSETIRRNIVNDGNGGQLTLTQIAQTFINKDGKAIGRGGFLFDSHGRVSGLAATTNGDTTEIAILADKFLLLDPDNPDHAWLAAVENPDGSKQLIVRGRVELGDGTLNNLSDVQSASMFRIGSSTGVFPPDHGIASALFSSAAGRAPLGGDVFTVFKNDDHRVADTRIFNEDNAQWEPVEFLLHGDMLANGSVTADVLRAFSRIESPEIVGGMLNIGNGKAVINNNGDVYFANGTFGGNLVGGTLNIGGGRAVIDKQGNAYFENGTFGGTVYADKIVGDIVSAKAMAIYEYQFPQNNTWHNLFSATLKPNPSHGRTLIVGGVLAQATAMGESGGANGSAGATTTTTVSCRVLVNYVEVYRSIITSAVSGSDESMTSRASSQNVTIAIPAGNSNVNVSYQVFSDVTYISSGGAVGAGSARIPAQTTSLTIFRDGSEFI</sequence>
<evidence type="ECO:0000259" key="1">
    <source>
        <dbReference type="Pfam" id="PF24489"/>
    </source>
</evidence>
<name>A0ABS8WDS4_9GAMM</name>
<evidence type="ECO:0000313" key="2">
    <source>
        <dbReference type="EMBL" id="MCE2597194.1"/>
    </source>
</evidence>
<protein>
    <recommendedName>
        <fullName evidence="1">Tip attachment protein J second Ig-like domain-containing protein</fullName>
    </recommendedName>
</protein>
<dbReference type="Pfam" id="PF24489">
    <property type="entry name" value="Ig_J_second"/>
    <property type="match status" value="1"/>
</dbReference>
<proteinExistence type="predicted"/>
<dbReference type="Proteomes" id="UP001201273">
    <property type="component" value="Unassembled WGS sequence"/>
</dbReference>
<dbReference type="Gene3D" id="2.60.40.10">
    <property type="entry name" value="Immunoglobulins"/>
    <property type="match status" value="1"/>
</dbReference>
<dbReference type="PANTHER" id="PTHR36251">
    <property type="entry name" value="FELS-1 PROPHAGE HOST SPECIFICITY PROTEIN-RELATED"/>
    <property type="match status" value="1"/>
</dbReference>
<organism evidence="2 3">
    <name type="scientific">Motilimonas cestriensis</name>
    <dbReference type="NCBI Taxonomy" id="2742685"/>
    <lineage>
        <taxon>Bacteria</taxon>
        <taxon>Pseudomonadati</taxon>
        <taxon>Pseudomonadota</taxon>
        <taxon>Gammaproteobacteria</taxon>
        <taxon>Alteromonadales</taxon>
        <taxon>Alteromonadales genera incertae sedis</taxon>
        <taxon>Motilimonas</taxon>
    </lineage>
</organism>
<dbReference type="InterPro" id="IPR053171">
    <property type="entry name" value="Viral_Tip_Attach_Protein"/>
</dbReference>
<dbReference type="InterPro" id="IPR003961">
    <property type="entry name" value="FN3_dom"/>
</dbReference>
<gene>
    <name evidence="2" type="ORF">K6Y31_20685</name>
</gene>
<comment type="caution">
    <text evidence="2">The sequence shown here is derived from an EMBL/GenBank/DDBJ whole genome shotgun (WGS) entry which is preliminary data.</text>
</comment>
<keyword evidence="3" id="KW-1185">Reference proteome</keyword>
<dbReference type="RefSeq" id="WP_233054942.1">
    <property type="nucleotide sequence ID" value="NZ_JAIMJA010000035.1"/>
</dbReference>
<dbReference type="SUPFAM" id="SSF49265">
    <property type="entry name" value="Fibronectin type III"/>
    <property type="match status" value="1"/>
</dbReference>
<reference evidence="2 3" key="1">
    <citation type="journal article" date="2022" name="Environ. Microbiol. Rep.">
        <title>Eco-phylogenetic analyses reveal divergent evolution of vitamin B12 metabolism in the marine bacterial family 'Psychromonadaceae'.</title>
        <authorList>
            <person name="Jin X."/>
            <person name="Yang Y."/>
            <person name="Cao H."/>
            <person name="Gao B."/>
            <person name="Zhao Z."/>
        </authorList>
    </citation>
    <scope>NUCLEOTIDE SEQUENCE [LARGE SCALE GENOMIC DNA]</scope>
    <source>
        <strain evidence="2 3">MKS20</strain>
    </source>
</reference>
<dbReference type="CDD" id="cd00063">
    <property type="entry name" value="FN3"/>
    <property type="match status" value="1"/>
</dbReference>
<dbReference type="InterPro" id="IPR013783">
    <property type="entry name" value="Ig-like_fold"/>
</dbReference>